<feature type="active site" description="Proton acceptor" evidence="1">
    <location>
        <position position="21"/>
    </location>
</feature>
<gene>
    <name evidence="4" type="ORF">SAMN05216222_0986</name>
</gene>
<dbReference type="Gene3D" id="3.40.630.30">
    <property type="match status" value="1"/>
</dbReference>
<evidence type="ECO:0000256" key="1">
    <source>
        <dbReference type="PIRSR" id="PIRSR620023-1"/>
    </source>
</evidence>
<evidence type="ECO:0000313" key="5">
    <source>
        <dbReference type="Proteomes" id="UP000198481"/>
    </source>
</evidence>
<dbReference type="GO" id="GO:0016787">
    <property type="term" value="F:hydrolase activity"/>
    <property type="evidence" value="ECO:0007669"/>
    <property type="project" value="UniProtKB-KW"/>
</dbReference>
<evidence type="ECO:0000313" key="4">
    <source>
        <dbReference type="EMBL" id="SDS23086.1"/>
    </source>
</evidence>
<dbReference type="InterPro" id="IPR020023">
    <property type="entry name" value="PseG"/>
</dbReference>
<keyword evidence="4" id="KW-0378">Hydrolase</keyword>
<dbReference type="EMBL" id="LT629762">
    <property type="protein sequence ID" value="SDS23086.1"/>
    <property type="molecule type" value="Genomic_DNA"/>
</dbReference>
<feature type="binding site" evidence="2">
    <location>
        <position position="173"/>
    </location>
    <ligand>
        <name>substrate</name>
    </ligand>
</feature>
<dbReference type="PROSITE" id="PS51186">
    <property type="entry name" value="GNAT"/>
    <property type="match status" value="1"/>
</dbReference>
<organism evidence="4 5">
    <name type="scientific">Pseudomonas prosekii</name>
    <dbReference type="NCBI Taxonomy" id="1148509"/>
    <lineage>
        <taxon>Bacteria</taxon>
        <taxon>Pseudomonadati</taxon>
        <taxon>Pseudomonadota</taxon>
        <taxon>Gammaproteobacteria</taxon>
        <taxon>Pseudomonadales</taxon>
        <taxon>Pseudomonadaceae</taxon>
        <taxon>Pseudomonas</taxon>
    </lineage>
</organism>
<protein>
    <submittedName>
        <fullName evidence="4">UDP-2,4-diacetamido-2,4,6-trideoxy-beta-L-altropyranose hydrolase</fullName>
    </submittedName>
</protein>
<proteinExistence type="predicted"/>
<dbReference type="PANTHER" id="PTHR21015:SF22">
    <property type="entry name" value="GLYCOSYLTRANSFERASE"/>
    <property type="match status" value="1"/>
</dbReference>
<feature type="domain" description="N-acetyltransferase" evidence="3">
    <location>
        <begin position="357"/>
        <end position="506"/>
    </location>
</feature>
<dbReference type="InterPro" id="IPR000182">
    <property type="entry name" value="GNAT_dom"/>
</dbReference>
<dbReference type="SUPFAM" id="SSF53756">
    <property type="entry name" value="UDP-Glycosyltransferase/glycogen phosphorylase"/>
    <property type="match status" value="1"/>
</dbReference>
<dbReference type="PANTHER" id="PTHR21015">
    <property type="entry name" value="UDP-N-ACETYLGLUCOSAMINE--N-ACETYLMURAMYL-(PENTAPEPTIDE) PYROPHOSPHORYL-UNDECAPRENOL N-ACETYLGLUCOSAMINE TRANSFERASE 1"/>
    <property type="match status" value="1"/>
</dbReference>
<dbReference type="STRING" id="1148509.SAMN05216222_0986"/>
<reference evidence="4 5" key="1">
    <citation type="submission" date="2016-10" db="EMBL/GenBank/DDBJ databases">
        <authorList>
            <person name="de Groot N.N."/>
        </authorList>
    </citation>
    <scope>NUCLEOTIDE SEQUENCE [LARGE SCALE GENOMIC DNA]</scope>
    <source>
        <strain evidence="4 5">LMG 26867</strain>
    </source>
</reference>
<name>A0A1H1QI75_9PSED</name>
<dbReference type="SUPFAM" id="SSF55729">
    <property type="entry name" value="Acyl-CoA N-acyltransferases (Nat)"/>
    <property type="match status" value="1"/>
</dbReference>
<evidence type="ECO:0000259" key="3">
    <source>
        <dbReference type="PROSITE" id="PS51186"/>
    </source>
</evidence>
<evidence type="ECO:0000256" key="2">
    <source>
        <dbReference type="PIRSR" id="PIRSR620023-2"/>
    </source>
</evidence>
<dbReference type="Proteomes" id="UP000198481">
    <property type="component" value="Chromosome I"/>
</dbReference>
<accession>A0A1H1QI75</accession>
<feature type="binding site" evidence="2">
    <location>
        <position position="271"/>
    </location>
    <ligand>
        <name>substrate</name>
    </ligand>
</feature>
<dbReference type="Gene3D" id="3.40.50.11190">
    <property type="match status" value="1"/>
</dbReference>
<dbReference type="Gene3D" id="3.40.50.2000">
    <property type="entry name" value="Glycogen Phosphorylase B"/>
    <property type="match status" value="1"/>
</dbReference>
<dbReference type="Pfam" id="PF13302">
    <property type="entry name" value="Acetyltransf_3"/>
    <property type="match status" value="1"/>
</dbReference>
<dbReference type="GO" id="GO:0016747">
    <property type="term" value="F:acyltransferase activity, transferring groups other than amino-acyl groups"/>
    <property type="evidence" value="ECO:0007669"/>
    <property type="project" value="InterPro"/>
</dbReference>
<sequence>MKVAMRVLIRSDASPTIGSGHIARLLPLARTLRQQGVHVAFACRELPGHRLDSLAAEGFETFCLPARYPDEDPQQAIESMLPWQADIDALDQLLQNHSAFDWVIVDHYGLDHHWQTAARRWAPRIAAVDDLATRTYRVDLLLNQNLSGTAEAYVGLLGDDCQTLFGPRFAMLRDEFCCPALPIKPVAKRVLVNFGGFDAARQTHHAMLALQDFHDLEVDFVAGAANPAWDEMQALAAARPNWRLHSFVSDFQRLMTEADLFVGAGGGTSWERAAMGLPTICIAVSNNQQANGEVMATSGAHVFLGAREQVSVEQLRLAVGFVAGNQGLRQSMAERSRQLVDGRGAQRVAAALVGAMLPLREATLDDARLLFAGRNAEAVRRWSLDSREIDWPAHQAWLAASLDNPQRLLLIAEAADGPVGVLRYELRGVSAEVSIYLFEGRFGLGWGRALLARGEAFVRPRWPQLQSLSAQVLPGNQPSLRLFAEAGFTQSACVFTRLMPADLDLPEPFI</sequence>
<dbReference type="AlphaFoldDB" id="A0A1H1QI75"/>
<dbReference type="GO" id="GO:0016757">
    <property type="term" value="F:glycosyltransferase activity"/>
    <property type="evidence" value="ECO:0007669"/>
    <property type="project" value="TreeGrafter"/>
</dbReference>
<dbReference type="InterPro" id="IPR016181">
    <property type="entry name" value="Acyl_CoA_acyltransferase"/>
</dbReference>
<dbReference type="NCBIfam" id="TIGR03590">
    <property type="entry name" value="PseG"/>
    <property type="match status" value="1"/>
</dbReference>